<keyword evidence="4 6" id="KW-0460">Magnesium</keyword>
<accession>A0AA38UKD5</accession>
<dbReference type="SFLD" id="SFLDG01020">
    <property type="entry name" value="Terpene_Cyclase_Like_2"/>
    <property type="match status" value="1"/>
</dbReference>
<dbReference type="GO" id="GO:0046872">
    <property type="term" value="F:metal ion binding"/>
    <property type="evidence" value="ECO:0007669"/>
    <property type="project" value="UniProtKB-KW"/>
</dbReference>
<dbReference type="InterPro" id="IPR008949">
    <property type="entry name" value="Isoprenoid_synthase_dom_sf"/>
</dbReference>
<dbReference type="PANTHER" id="PTHR35201">
    <property type="entry name" value="TERPENE SYNTHASE"/>
    <property type="match status" value="1"/>
</dbReference>
<dbReference type="InterPro" id="IPR034686">
    <property type="entry name" value="Terpene_cyclase-like_2"/>
</dbReference>
<dbReference type="EC" id="4.2.3.-" evidence="6"/>
<dbReference type="GO" id="GO:0008299">
    <property type="term" value="P:isoprenoid biosynthetic process"/>
    <property type="evidence" value="ECO:0007669"/>
    <property type="project" value="UniProtKB-ARBA"/>
</dbReference>
<keyword evidence="8" id="KW-1185">Reference proteome</keyword>
<evidence type="ECO:0000256" key="1">
    <source>
        <dbReference type="ARBA" id="ARBA00001946"/>
    </source>
</evidence>
<evidence type="ECO:0000256" key="6">
    <source>
        <dbReference type="RuleBase" id="RU366034"/>
    </source>
</evidence>
<evidence type="ECO:0000256" key="4">
    <source>
        <dbReference type="ARBA" id="ARBA00022842"/>
    </source>
</evidence>
<comment type="caution">
    <text evidence="7">The sequence shown here is derived from an EMBL/GenBank/DDBJ whole genome shotgun (WGS) entry which is preliminary data.</text>
</comment>
<evidence type="ECO:0000313" key="7">
    <source>
        <dbReference type="EMBL" id="KAJ3844021.1"/>
    </source>
</evidence>
<dbReference type="Gene3D" id="1.10.600.10">
    <property type="entry name" value="Farnesyl Diphosphate Synthase"/>
    <property type="match status" value="1"/>
</dbReference>
<sequence>MSQTPIPNGRRPLLAMLKVQTIGFLEVPTKSPPFTLPELLRSFPWNRKLNPNYEKVKAESQAWFESFHAFSPKAQDAFNRCDFNLLAALAYPNASAEHLRICCDLMNLFFAFDEYTDVCDAQEARRLADIVMDVLRNPELPRPQDESVILIGEITKQFWLLAKKTSVESAQRIFIESFDTYTTAVVAQAEDRVSHHLRADVDSYLEIRRQTIGMEPSFVLLHLETELPEGFLSDPLVKHMTTLAIDMVLIANDIYSYNVEQARGDDGHNMVTIVMSRRSLNLDEALLWISDYYDNLVKSFQETYVALRERLASDTAISYLEGMAYWVRANDCWSFESERYFGKKGATIQKTRLVELLPCV</sequence>
<dbReference type="GO" id="GO:0010333">
    <property type="term" value="F:terpene synthase activity"/>
    <property type="evidence" value="ECO:0007669"/>
    <property type="project" value="InterPro"/>
</dbReference>
<evidence type="ECO:0000256" key="3">
    <source>
        <dbReference type="ARBA" id="ARBA00022723"/>
    </source>
</evidence>
<proteinExistence type="inferred from homology"/>
<dbReference type="AlphaFoldDB" id="A0AA38UKD5"/>
<comment type="cofactor">
    <cofactor evidence="1 6">
        <name>Mg(2+)</name>
        <dbReference type="ChEBI" id="CHEBI:18420"/>
    </cofactor>
</comment>
<dbReference type="SFLD" id="SFLDS00005">
    <property type="entry name" value="Isoprenoid_Synthase_Type_I"/>
    <property type="match status" value="1"/>
</dbReference>
<keyword evidence="3 6" id="KW-0479">Metal-binding</keyword>
<dbReference type="PANTHER" id="PTHR35201:SF4">
    <property type="entry name" value="BETA-PINACENE SYNTHASE-RELATED"/>
    <property type="match status" value="1"/>
</dbReference>
<evidence type="ECO:0000256" key="5">
    <source>
        <dbReference type="ARBA" id="ARBA00023239"/>
    </source>
</evidence>
<dbReference type="EMBL" id="MU805962">
    <property type="protein sequence ID" value="KAJ3844021.1"/>
    <property type="molecule type" value="Genomic_DNA"/>
</dbReference>
<evidence type="ECO:0000313" key="8">
    <source>
        <dbReference type="Proteomes" id="UP001163846"/>
    </source>
</evidence>
<gene>
    <name evidence="7" type="ORF">F5878DRAFT_649158</name>
</gene>
<evidence type="ECO:0000256" key="2">
    <source>
        <dbReference type="ARBA" id="ARBA00006333"/>
    </source>
</evidence>
<protein>
    <recommendedName>
        <fullName evidence="6">Terpene synthase</fullName>
        <ecNumber evidence="6">4.2.3.-</ecNumber>
    </recommendedName>
</protein>
<comment type="similarity">
    <text evidence="2 6">Belongs to the terpene synthase family.</text>
</comment>
<name>A0AA38UKD5_9AGAR</name>
<dbReference type="Proteomes" id="UP001163846">
    <property type="component" value="Unassembled WGS sequence"/>
</dbReference>
<keyword evidence="5 6" id="KW-0456">Lyase</keyword>
<dbReference type="Pfam" id="PF19086">
    <property type="entry name" value="Terpene_syn_C_2"/>
    <property type="match status" value="1"/>
</dbReference>
<reference evidence="7" key="1">
    <citation type="submission" date="2022-08" db="EMBL/GenBank/DDBJ databases">
        <authorList>
            <consortium name="DOE Joint Genome Institute"/>
            <person name="Min B."/>
            <person name="Riley R."/>
            <person name="Sierra-Patev S."/>
            <person name="Naranjo-Ortiz M."/>
            <person name="Looney B."/>
            <person name="Konkel Z."/>
            <person name="Slot J.C."/>
            <person name="Sakamoto Y."/>
            <person name="Steenwyk J.L."/>
            <person name="Rokas A."/>
            <person name="Carro J."/>
            <person name="Camarero S."/>
            <person name="Ferreira P."/>
            <person name="Molpeceres G."/>
            <person name="Ruiz-Duenas F.J."/>
            <person name="Serrano A."/>
            <person name="Henrissat B."/>
            <person name="Drula E."/>
            <person name="Hughes K.W."/>
            <person name="Mata J.L."/>
            <person name="Ishikawa N.K."/>
            <person name="Vargas-Isla R."/>
            <person name="Ushijima S."/>
            <person name="Smith C.A."/>
            <person name="Ahrendt S."/>
            <person name="Andreopoulos W."/>
            <person name="He G."/>
            <person name="Labutti K."/>
            <person name="Lipzen A."/>
            <person name="Ng V."/>
            <person name="Sandor L."/>
            <person name="Barry K."/>
            <person name="Martinez A.T."/>
            <person name="Xiao Y."/>
            <person name="Gibbons J.G."/>
            <person name="Terashima K."/>
            <person name="Hibbett D.S."/>
            <person name="Grigoriev I.V."/>
        </authorList>
    </citation>
    <scope>NUCLEOTIDE SEQUENCE</scope>
    <source>
        <strain evidence="7">TFB9207</strain>
    </source>
</reference>
<organism evidence="7 8">
    <name type="scientific">Lentinula raphanica</name>
    <dbReference type="NCBI Taxonomy" id="153919"/>
    <lineage>
        <taxon>Eukaryota</taxon>
        <taxon>Fungi</taxon>
        <taxon>Dikarya</taxon>
        <taxon>Basidiomycota</taxon>
        <taxon>Agaricomycotina</taxon>
        <taxon>Agaricomycetes</taxon>
        <taxon>Agaricomycetidae</taxon>
        <taxon>Agaricales</taxon>
        <taxon>Marasmiineae</taxon>
        <taxon>Omphalotaceae</taxon>
        <taxon>Lentinula</taxon>
    </lineage>
</organism>
<dbReference type="SUPFAM" id="SSF48576">
    <property type="entry name" value="Terpenoid synthases"/>
    <property type="match status" value="1"/>
</dbReference>